<sequence>MQRSVVLAPRRPSLIPAAKATASLAVPLVLLASFGRLDWSMYAAFGAFCAVFGRFDAYAPRFWQQLSAGAVQIAAMLLGTYFSMIDSPFLVRALVLAFIGFGANYVSHAARWMPPGPIFAVFAGGACLSIPASIQSFTGVLLAGGGTMAFSVLLMLGLSMRKANLLHTLGTGRIWLPSKRGTAESIRMGSGVLLAGIAAYLVGDGHWYWASLGAIAAVTGADTYARVARGLQRCVGTCVGVALTALVFAFDSPVWVILAVALASQFTIELVILRNYAVGMVFMTVTALLMVHMVSPEPASSLLIDRISMTVLGAGVGAVQSIVISLFMAHRRRS</sequence>
<protein>
    <submittedName>
        <fullName evidence="7">FUSC family protein</fullName>
    </submittedName>
</protein>
<feature type="transmembrane region" description="Helical" evidence="5">
    <location>
        <begin position="140"/>
        <end position="160"/>
    </location>
</feature>
<dbReference type="GO" id="GO:0016020">
    <property type="term" value="C:membrane"/>
    <property type="evidence" value="ECO:0007669"/>
    <property type="project" value="UniProtKB-SubCell"/>
</dbReference>
<evidence type="ECO:0000313" key="7">
    <source>
        <dbReference type="EMBL" id="TFH56021.1"/>
    </source>
</evidence>
<reference evidence="7 8" key="1">
    <citation type="submission" date="2019-03" db="EMBL/GenBank/DDBJ databases">
        <title>Glutamicibacter sp. LJH19 genome.</title>
        <authorList>
            <person name="Sinai Borker S."/>
            <person name="Kumar R."/>
        </authorList>
    </citation>
    <scope>NUCLEOTIDE SEQUENCE [LARGE SCALE GENOMIC DNA]</scope>
    <source>
        <strain evidence="7 8">LJH19</strain>
    </source>
</reference>
<evidence type="ECO:0000256" key="3">
    <source>
        <dbReference type="ARBA" id="ARBA00022989"/>
    </source>
</evidence>
<dbReference type="Proteomes" id="UP000297638">
    <property type="component" value="Unassembled WGS sequence"/>
</dbReference>
<feature type="domain" description="Integral membrane bound transporter" evidence="6">
    <location>
        <begin position="194"/>
        <end position="318"/>
    </location>
</feature>
<dbReference type="InterPro" id="IPR049453">
    <property type="entry name" value="Memb_transporter_dom"/>
</dbReference>
<evidence type="ECO:0000313" key="8">
    <source>
        <dbReference type="Proteomes" id="UP000297638"/>
    </source>
</evidence>
<keyword evidence="3 5" id="KW-1133">Transmembrane helix</keyword>
<dbReference type="AlphaFoldDB" id="A0A4Y8TWT9"/>
<dbReference type="RefSeq" id="WP_134779309.1">
    <property type="nucleotide sequence ID" value="NZ_SPDS01000001.1"/>
</dbReference>
<dbReference type="EMBL" id="SPDS01000001">
    <property type="protein sequence ID" value="TFH56021.1"/>
    <property type="molecule type" value="Genomic_DNA"/>
</dbReference>
<organism evidence="7 8">
    <name type="scientific">Glutamicibacter arilaitensis</name>
    <dbReference type="NCBI Taxonomy" id="256701"/>
    <lineage>
        <taxon>Bacteria</taxon>
        <taxon>Bacillati</taxon>
        <taxon>Actinomycetota</taxon>
        <taxon>Actinomycetes</taxon>
        <taxon>Micrococcales</taxon>
        <taxon>Micrococcaceae</taxon>
        <taxon>Glutamicibacter</taxon>
    </lineage>
</organism>
<feature type="transmembrane region" description="Helical" evidence="5">
    <location>
        <begin position="66"/>
        <end position="83"/>
    </location>
</feature>
<feature type="transmembrane region" description="Helical" evidence="5">
    <location>
        <begin position="307"/>
        <end position="329"/>
    </location>
</feature>
<feature type="transmembrane region" description="Helical" evidence="5">
    <location>
        <begin position="181"/>
        <end position="201"/>
    </location>
</feature>
<evidence type="ECO:0000256" key="1">
    <source>
        <dbReference type="ARBA" id="ARBA00004141"/>
    </source>
</evidence>
<keyword evidence="2 5" id="KW-0812">Transmembrane</keyword>
<accession>A0A4Y8TWT9</accession>
<name>A0A4Y8TWT9_9MICC</name>
<feature type="transmembrane region" description="Helical" evidence="5">
    <location>
        <begin position="277"/>
        <end position="295"/>
    </location>
</feature>
<dbReference type="Pfam" id="PF13515">
    <property type="entry name" value="FUSC_2"/>
    <property type="match status" value="1"/>
</dbReference>
<comment type="subcellular location">
    <subcellularLocation>
        <location evidence="1">Membrane</location>
        <topology evidence="1">Multi-pass membrane protein</topology>
    </subcellularLocation>
</comment>
<proteinExistence type="predicted"/>
<evidence type="ECO:0000259" key="6">
    <source>
        <dbReference type="Pfam" id="PF13515"/>
    </source>
</evidence>
<keyword evidence="4 5" id="KW-0472">Membrane</keyword>
<evidence type="ECO:0000256" key="5">
    <source>
        <dbReference type="SAM" id="Phobius"/>
    </source>
</evidence>
<feature type="transmembrane region" description="Helical" evidence="5">
    <location>
        <begin position="89"/>
        <end position="106"/>
    </location>
</feature>
<gene>
    <name evidence="7" type="ORF">EXY26_02845</name>
</gene>
<evidence type="ECO:0000256" key="4">
    <source>
        <dbReference type="ARBA" id="ARBA00023136"/>
    </source>
</evidence>
<comment type="caution">
    <text evidence="7">The sequence shown here is derived from an EMBL/GenBank/DDBJ whole genome shotgun (WGS) entry which is preliminary data.</text>
</comment>
<feature type="transmembrane region" description="Helical" evidence="5">
    <location>
        <begin position="12"/>
        <end position="33"/>
    </location>
</feature>
<evidence type="ECO:0000256" key="2">
    <source>
        <dbReference type="ARBA" id="ARBA00022692"/>
    </source>
</evidence>